<sequence>MDPNKTHVSLLESLLQDLIGEIVARVGADSPQDYVNFILSCKELAASAPDKRMRKRLNLAPLVKRPLASSSYQKLMDKWLANNNPYAHYIEGILEYFVHNDKFTGLYHFSVAADAGHKEAVYLYAIILLCKGLTNSGQHYLSQLKWEEDTTMVDKCWENIKTSLHGIRVLRKRLYVTSLRQMKPRDACHLYDMNNSCAKCFYYKQMFKFIYMI</sequence>
<feature type="domain" description="At2g35280-like TPR" evidence="1">
    <location>
        <begin position="72"/>
        <end position="163"/>
    </location>
</feature>
<dbReference type="InterPro" id="IPR040338">
    <property type="entry name" value="At1g67623-like"/>
</dbReference>
<evidence type="ECO:0000313" key="3">
    <source>
        <dbReference type="Proteomes" id="UP000489600"/>
    </source>
</evidence>
<dbReference type="PANTHER" id="PTHR33784">
    <property type="entry name" value="OS05G0482100 PROTEIN"/>
    <property type="match status" value="1"/>
</dbReference>
<dbReference type="EMBL" id="CABITT030000008">
    <property type="protein sequence ID" value="VVB15125.1"/>
    <property type="molecule type" value="Genomic_DNA"/>
</dbReference>
<dbReference type="PANTHER" id="PTHR33784:SF25">
    <property type="entry name" value="NUCLEIC ACID-BINDING, OB-FOLD-LIKE PROTEIN"/>
    <property type="match status" value="1"/>
</dbReference>
<dbReference type="InterPro" id="IPR057136">
    <property type="entry name" value="At2g35280_TPR_dom"/>
</dbReference>
<reference evidence="2" key="1">
    <citation type="submission" date="2019-07" db="EMBL/GenBank/DDBJ databases">
        <authorList>
            <person name="Dittberner H."/>
        </authorList>
    </citation>
    <scope>NUCLEOTIDE SEQUENCE [LARGE SCALE GENOMIC DNA]</scope>
</reference>
<evidence type="ECO:0000313" key="2">
    <source>
        <dbReference type="EMBL" id="VVB15125.1"/>
    </source>
</evidence>
<dbReference type="Proteomes" id="UP000489600">
    <property type="component" value="Unassembled WGS sequence"/>
</dbReference>
<proteinExistence type="predicted"/>
<accession>A0A565CN72</accession>
<dbReference type="AlphaFoldDB" id="A0A565CN72"/>
<evidence type="ECO:0000259" key="1">
    <source>
        <dbReference type="Pfam" id="PF23310"/>
    </source>
</evidence>
<protein>
    <recommendedName>
        <fullName evidence="1">At2g35280-like TPR domain-containing protein</fullName>
    </recommendedName>
</protein>
<name>A0A565CN72_9BRAS</name>
<dbReference type="OrthoDB" id="1865546at2759"/>
<gene>
    <name evidence="2" type="ORF">ANE_LOCUS25569</name>
</gene>
<organism evidence="2 3">
    <name type="scientific">Arabis nemorensis</name>
    <dbReference type="NCBI Taxonomy" id="586526"/>
    <lineage>
        <taxon>Eukaryota</taxon>
        <taxon>Viridiplantae</taxon>
        <taxon>Streptophyta</taxon>
        <taxon>Embryophyta</taxon>
        <taxon>Tracheophyta</taxon>
        <taxon>Spermatophyta</taxon>
        <taxon>Magnoliopsida</taxon>
        <taxon>eudicotyledons</taxon>
        <taxon>Gunneridae</taxon>
        <taxon>Pentapetalae</taxon>
        <taxon>rosids</taxon>
        <taxon>malvids</taxon>
        <taxon>Brassicales</taxon>
        <taxon>Brassicaceae</taxon>
        <taxon>Arabideae</taxon>
        <taxon>Arabis</taxon>
    </lineage>
</organism>
<comment type="caution">
    <text evidence="2">The sequence shown here is derived from an EMBL/GenBank/DDBJ whole genome shotgun (WGS) entry which is preliminary data.</text>
</comment>
<dbReference type="Pfam" id="PF23310">
    <property type="entry name" value="TPR_27"/>
    <property type="match status" value="1"/>
</dbReference>
<keyword evidence="3" id="KW-1185">Reference proteome</keyword>